<keyword evidence="11" id="KW-1185">Reference proteome</keyword>
<dbReference type="SUPFAM" id="SSF161111">
    <property type="entry name" value="Cation efflux protein transmembrane domain-like"/>
    <property type="match status" value="1"/>
</dbReference>
<dbReference type="NCBIfam" id="TIGR01297">
    <property type="entry name" value="CDF"/>
    <property type="match status" value="1"/>
</dbReference>
<evidence type="ECO:0000313" key="10">
    <source>
        <dbReference type="EMBL" id="RNB92278.1"/>
    </source>
</evidence>
<evidence type="ECO:0000259" key="9">
    <source>
        <dbReference type="Pfam" id="PF16916"/>
    </source>
</evidence>
<evidence type="ECO:0000256" key="6">
    <source>
        <dbReference type="ARBA" id="ARBA00023136"/>
    </source>
</evidence>
<organism evidence="10 11">
    <name type="scientific">Brevibacillus fluminis</name>
    <dbReference type="NCBI Taxonomy" id="511487"/>
    <lineage>
        <taxon>Bacteria</taxon>
        <taxon>Bacillati</taxon>
        <taxon>Bacillota</taxon>
        <taxon>Bacilli</taxon>
        <taxon>Bacillales</taxon>
        <taxon>Paenibacillaceae</taxon>
        <taxon>Brevibacillus</taxon>
    </lineage>
</organism>
<proteinExistence type="inferred from homology"/>
<dbReference type="PANTHER" id="PTHR43840:SF50">
    <property type="entry name" value="MANGANESE EFFLUX SYSTEM PROTEIN MNES"/>
    <property type="match status" value="1"/>
</dbReference>
<dbReference type="RefSeq" id="WP_122915984.1">
    <property type="nucleotide sequence ID" value="NZ_RHHQ01000003.1"/>
</dbReference>
<evidence type="ECO:0000313" key="11">
    <source>
        <dbReference type="Proteomes" id="UP000271031"/>
    </source>
</evidence>
<dbReference type="GO" id="GO:0016020">
    <property type="term" value="C:membrane"/>
    <property type="evidence" value="ECO:0007669"/>
    <property type="project" value="UniProtKB-SubCell"/>
</dbReference>
<feature type="transmembrane region" description="Helical" evidence="7">
    <location>
        <begin position="21"/>
        <end position="39"/>
    </location>
</feature>
<dbReference type="InterPro" id="IPR036837">
    <property type="entry name" value="Cation_efflux_CTD_sf"/>
</dbReference>
<reference evidence="10 11" key="1">
    <citation type="submission" date="2018-10" db="EMBL/GenBank/DDBJ databases">
        <title>Phylogenomics of Brevibacillus.</title>
        <authorList>
            <person name="Dunlap C."/>
        </authorList>
    </citation>
    <scope>NUCLEOTIDE SEQUENCE [LARGE SCALE GENOMIC DNA]</scope>
    <source>
        <strain evidence="10 11">JCM 15716</strain>
    </source>
</reference>
<dbReference type="PANTHER" id="PTHR43840">
    <property type="entry name" value="MITOCHONDRIAL METAL TRANSPORTER 1-RELATED"/>
    <property type="match status" value="1"/>
</dbReference>
<dbReference type="InterPro" id="IPR050291">
    <property type="entry name" value="CDF_Transporter"/>
</dbReference>
<evidence type="ECO:0000256" key="5">
    <source>
        <dbReference type="ARBA" id="ARBA00022989"/>
    </source>
</evidence>
<evidence type="ECO:0000256" key="2">
    <source>
        <dbReference type="ARBA" id="ARBA00008114"/>
    </source>
</evidence>
<sequence length="298" mass="32381">MRNKQELDRHQQGTRGVYISIFTYIILAAGKIGFGLATGSQGLVADGWNNASDVISSLAILFGMIIARKPADHDHKYGHFRAETAAALVAGIIMAVVGIDVLKNTGTKLFQGEAATMPTVESMYVAITGAVIMYIVYLINKRIAKKTNNLAVMAMAYDNRSDALVSVSALVGIVVTRIGLGWADAIVASIVGIIILYTAWQVVSQAIHALMDGFEEEKLKEIEQRIKQVEGIREIIDLRARYQGSAVLVDVTIGVDHHLNVVESHGLTETVEGKLIGFAEIKRVYVHVEPFMAKGKTC</sequence>
<dbReference type="Pfam" id="PF01545">
    <property type="entry name" value="Cation_efflux"/>
    <property type="match status" value="1"/>
</dbReference>
<dbReference type="InterPro" id="IPR002524">
    <property type="entry name" value="Cation_efflux"/>
</dbReference>
<keyword evidence="4 7" id="KW-0812">Transmembrane</keyword>
<dbReference type="SUPFAM" id="SSF160240">
    <property type="entry name" value="Cation efflux protein cytoplasmic domain-like"/>
    <property type="match status" value="1"/>
</dbReference>
<dbReference type="FunFam" id="1.20.1510.10:FF:000006">
    <property type="entry name" value="Divalent cation efflux transporter"/>
    <property type="match status" value="1"/>
</dbReference>
<dbReference type="Gene3D" id="1.20.1510.10">
    <property type="entry name" value="Cation efflux protein transmembrane domain"/>
    <property type="match status" value="1"/>
</dbReference>
<accession>A0A3M8DVT0</accession>
<feature type="transmembrane region" description="Helical" evidence="7">
    <location>
        <begin position="122"/>
        <end position="140"/>
    </location>
</feature>
<dbReference type="InterPro" id="IPR027470">
    <property type="entry name" value="Cation_efflux_CTD"/>
</dbReference>
<comment type="subcellular location">
    <subcellularLocation>
        <location evidence="1">Membrane</location>
        <topology evidence="1">Multi-pass membrane protein</topology>
    </subcellularLocation>
</comment>
<dbReference type="Proteomes" id="UP000271031">
    <property type="component" value="Unassembled WGS sequence"/>
</dbReference>
<protein>
    <submittedName>
        <fullName evidence="10">Cation transporter</fullName>
    </submittedName>
</protein>
<keyword evidence="5 7" id="KW-1133">Transmembrane helix</keyword>
<dbReference type="Gene3D" id="3.30.70.1350">
    <property type="entry name" value="Cation efflux protein, cytoplasmic domain"/>
    <property type="match status" value="1"/>
</dbReference>
<feature type="transmembrane region" description="Helical" evidence="7">
    <location>
        <begin position="186"/>
        <end position="210"/>
    </location>
</feature>
<feature type="domain" description="Cation efflux protein cytoplasmic" evidence="9">
    <location>
        <begin position="215"/>
        <end position="291"/>
    </location>
</feature>
<evidence type="ECO:0000256" key="4">
    <source>
        <dbReference type="ARBA" id="ARBA00022692"/>
    </source>
</evidence>
<name>A0A3M8DVT0_9BACL</name>
<dbReference type="GO" id="GO:0008324">
    <property type="term" value="F:monoatomic cation transmembrane transporter activity"/>
    <property type="evidence" value="ECO:0007669"/>
    <property type="project" value="InterPro"/>
</dbReference>
<dbReference type="AlphaFoldDB" id="A0A3M8DVT0"/>
<feature type="transmembrane region" description="Helical" evidence="7">
    <location>
        <begin position="51"/>
        <end position="68"/>
    </location>
</feature>
<feature type="transmembrane region" description="Helical" evidence="7">
    <location>
        <begin position="161"/>
        <end position="180"/>
    </location>
</feature>
<feature type="transmembrane region" description="Helical" evidence="7">
    <location>
        <begin position="80"/>
        <end position="102"/>
    </location>
</feature>
<keyword evidence="6 7" id="KW-0472">Membrane</keyword>
<evidence type="ECO:0000256" key="3">
    <source>
        <dbReference type="ARBA" id="ARBA00022448"/>
    </source>
</evidence>
<dbReference type="InterPro" id="IPR058533">
    <property type="entry name" value="Cation_efflux_TM"/>
</dbReference>
<keyword evidence="3" id="KW-0813">Transport</keyword>
<evidence type="ECO:0000259" key="8">
    <source>
        <dbReference type="Pfam" id="PF01545"/>
    </source>
</evidence>
<comment type="caution">
    <text evidence="10">The sequence shown here is derived from an EMBL/GenBank/DDBJ whole genome shotgun (WGS) entry which is preliminary data.</text>
</comment>
<evidence type="ECO:0000256" key="7">
    <source>
        <dbReference type="SAM" id="Phobius"/>
    </source>
</evidence>
<evidence type="ECO:0000256" key="1">
    <source>
        <dbReference type="ARBA" id="ARBA00004141"/>
    </source>
</evidence>
<dbReference type="InterPro" id="IPR027469">
    <property type="entry name" value="Cation_efflux_TMD_sf"/>
</dbReference>
<dbReference type="OrthoDB" id="9806522at2"/>
<gene>
    <name evidence="10" type="ORF">EDM56_00835</name>
</gene>
<feature type="domain" description="Cation efflux protein transmembrane" evidence="8">
    <location>
        <begin position="17"/>
        <end position="211"/>
    </location>
</feature>
<comment type="similarity">
    <text evidence="2">Belongs to the cation diffusion facilitator (CDF) transporter (TC 2.A.4) family.</text>
</comment>
<dbReference type="Pfam" id="PF16916">
    <property type="entry name" value="ZT_dimer"/>
    <property type="match status" value="1"/>
</dbReference>
<dbReference type="EMBL" id="RHHQ01000003">
    <property type="protein sequence ID" value="RNB92278.1"/>
    <property type="molecule type" value="Genomic_DNA"/>
</dbReference>